<dbReference type="Gene3D" id="3.50.50.60">
    <property type="entry name" value="FAD/NAD(P)-binding domain"/>
    <property type="match status" value="2"/>
</dbReference>
<dbReference type="GO" id="GO:0016491">
    <property type="term" value="F:oxidoreductase activity"/>
    <property type="evidence" value="ECO:0007669"/>
    <property type="project" value="UniProtKB-KW"/>
</dbReference>
<dbReference type="InterPro" id="IPR036188">
    <property type="entry name" value="FAD/NAD-bd_sf"/>
</dbReference>
<comment type="caution">
    <text evidence="3">The sequence shown here is derived from an EMBL/GenBank/DDBJ whole genome shotgun (WGS) entry which is preliminary data.</text>
</comment>
<dbReference type="SUPFAM" id="SSF51905">
    <property type="entry name" value="FAD/NAD(P)-binding domain"/>
    <property type="match status" value="1"/>
</dbReference>
<dbReference type="RefSeq" id="WP_244640307.1">
    <property type="nucleotide sequence ID" value="NZ_BMJJ01000009.1"/>
</dbReference>
<reference evidence="3" key="2">
    <citation type="submission" date="2020-09" db="EMBL/GenBank/DDBJ databases">
        <authorList>
            <person name="Sun Q."/>
            <person name="Zhou Y."/>
        </authorList>
    </citation>
    <scope>NUCLEOTIDE SEQUENCE</scope>
    <source>
        <strain evidence="3">CGMCC 1.15493</strain>
    </source>
</reference>
<gene>
    <name evidence="3" type="ORF">GCM10011335_35900</name>
</gene>
<dbReference type="EMBL" id="BMJJ01000009">
    <property type="protein sequence ID" value="GGD29609.1"/>
    <property type="molecule type" value="Genomic_DNA"/>
</dbReference>
<dbReference type="Gene3D" id="3.30.9.10">
    <property type="entry name" value="D-Amino Acid Oxidase, subunit A, domain 2"/>
    <property type="match status" value="1"/>
</dbReference>
<feature type="domain" description="FAD dependent oxidoreductase" evidence="2">
    <location>
        <begin position="4"/>
        <end position="397"/>
    </location>
</feature>
<evidence type="ECO:0000256" key="1">
    <source>
        <dbReference type="ARBA" id="ARBA00023002"/>
    </source>
</evidence>
<evidence type="ECO:0000313" key="3">
    <source>
        <dbReference type="EMBL" id="GGD29609.1"/>
    </source>
</evidence>
<dbReference type="AlphaFoldDB" id="A0A916Y3N1"/>
<keyword evidence="4" id="KW-1185">Reference proteome</keyword>
<name>A0A916Y3N1_9HYPH</name>
<dbReference type="SUPFAM" id="SSF54373">
    <property type="entry name" value="FAD-linked reductases, C-terminal domain"/>
    <property type="match status" value="1"/>
</dbReference>
<evidence type="ECO:0000259" key="2">
    <source>
        <dbReference type="Pfam" id="PF01266"/>
    </source>
</evidence>
<keyword evidence="1" id="KW-0560">Oxidoreductase</keyword>
<dbReference type="Proteomes" id="UP000613160">
    <property type="component" value="Unassembled WGS sequence"/>
</dbReference>
<dbReference type="InterPro" id="IPR006076">
    <property type="entry name" value="FAD-dep_OxRdtase"/>
</dbReference>
<dbReference type="GO" id="GO:0005737">
    <property type="term" value="C:cytoplasm"/>
    <property type="evidence" value="ECO:0007669"/>
    <property type="project" value="TreeGrafter"/>
</dbReference>
<protein>
    <submittedName>
        <fullName evidence="3">FAD-dependent oxidoreductase</fullName>
    </submittedName>
</protein>
<accession>A0A916Y3N1</accession>
<evidence type="ECO:0000313" key="4">
    <source>
        <dbReference type="Proteomes" id="UP000613160"/>
    </source>
</evidence>
<dbReference type="Pfam" id="PF01266">
    <property type="entry name" value="DAO"/>
    <property type="match status" value="1"/>
</dbReference>
<dbReference type="PANTHER" id="PTHR13847">
    <property type="entry name" value="SARCOSINE DEHYDROGENASE-RELATED"/>
    <property type="match status" value="1"/>
</dbReference>
<dbReference type="PANTHER" id="PTHR13847:SF289">
    <property type="entry name" value="GLYCINE OXIDASE"/>
    <property type="match status" value="1"/>
</dbReference>
<proteinExistence type="predicted"/>
<sequence>MKADVIVLGAGIVGVSTALHLQALGRSVALVDRGPPGGGTSYGNAGLIERSSVVPYAFPRSLATVLRYALNRSSDVRYDLRDLLHVAPFLFRYWRQSSPGNLAIATRAMLPLIEASVAEHDALIAAAGADDLVRADGWIAAFKSPHRFDAAVAEAAGLSPYGLRTAILDPAAFAALEPSVRTGSGGVCGAIHWLDPKTVTDPGELTRRYVRLFEQRGGRVLLGDAASLSGAAPRWSVTTETGEIAAPDVVVALGPQSALLFRRFGYPIPLGIKRGYHRHYALPGGVSLRHAMVDEEAGYVLAPMRQGVRLTTGIEFAHPDRPADTRQLARAERLARRLLPLGEPVEATPWLGRRPCLPDMRPVIGAAHRHAGLWFNFGHAHHGLTIGPASGRLLAELVTGQAPFVDPAPYRSDRFR</sequence>
<organism evidence="3 4">
    <name type="scientific">Aureimonas glaciei</name>
    <dbReference type="NCBI Taxonomy" id="1776957"/>
    <lineage>
        <taxon>Bacteria</taxon>
        <taxon>Pseudomonadati</taxon>
        <taxon>Pseudomonadota</taxon>
        <taxon>Alphaproteobacteria</taxon>
        <taxon>Hyphomicrobiales</taxon>
        <taxon>Aurantimonadaceae</taxon>
        <taxon>Aureimonas</taxon>
    </lineage>
</organism>
<reference evidence="3" key="1">
    <citation type="journal article" date="2014" name="Int. J. Syst. Evol. Microbiol.">
        <title>Complete genome sequence of Corynebacterium casei LMG S-19264T (=DSM 44701T), isolated from a smear-ripened cheese.</title>
        <authorList>
            <consortium name="US DOE Joint Genome Institute (JGI-PGF)"/>
            <person name="Walter F."/>
            <person name="Albersmeier A."/>
            <person name="Kalinowski J."/>
            <person name="Ruckert C."/>
        </authorList>
    </citation>
    <scope>NUCLEOTIDE SEQUENCE</scope>
    <source>
        <strain evidence="3">CGMCC 1.15493</strain>
    </source>
</reference>